<comment type="similarity">
    <text evidence="1 2">Belongs to the flagella basal body rod proteins family.</text>
</comment>
<dbReference type="PANTHER" id="PTHR30435:SF19">
    <property type="entry name" value="FLAGELLAR BASAL-BODY ROD PROTEIN FLGG"/>
    <property type="match status" value="1"/>
</dbReference>
<dbReference type="PROSITE" id="PS00588">
    <property type="entry name" value="FLAGELLA_BB_ROD"/>
    <property type="match status" value="1"/>
</dbReference>
<dbReference type="SUPFAM" id="SSF117143">
    <property type="entry name" value="Flagellar hook protein flgE"/>
    <property type="match status" value="1"/>
</dbReference>
<sequence>MISGLYTAASGMIAEQRRQEILSNNLNNMDTPGYKQDNTKLRAFPEMLMQRIGGDTPVANIGDLPTGVYAEETVPDFSQGTLTDTGKKTDVALVTNQLPVNPTTGAQEGALLFSVQTPAGAVRYTRDGHFTLNAAGQLTDDAGDKVLDTNGNPIRVNSEDIQVASDGTITNSASGAQLGQIGVSYAANTNQLVKEGGGLYRLQNGTLPSATGQANVAYQLKQGSLEGSNVSPDETMTDMMGAYRSFEANQKVLLILDNTLDKAVNQVGRIN</sequence>
<protein>
    <submittedName>
        <fullName evidence="6">Flagellar basal-body rod protein FlgG</fullName>
    </submittedName>
</protein>
<evidence type="ECO:0000259" key="4">
    <source>
        <dbReference type="Pfam" id="PF06429"/>
    </source>
</evidence>
<organism evidence="6 7">
    <name type="scientific">Sporolactobacillus spathodeae</name>
    <dbReference type="NCBI Taxonomy" id="1465502"/>
    <lineage>
        <taxon>Bacteria</taxon>
        <taxon>Bacillati</taxon>
        <taxon>Bacillota</taxon>
        <taxon>Bacilli</taxon>
        <taxon>Bacillales</taxon>
        <taxon>Sporolactobacillaceae</taxon>
        <taxon>Sporolactobacillus</taxon>
    </lineage>
</organism>
<proteinExistence type="inferred from homology"/>
<keyword evidence="6" id="KW-0969">Cilium</keyword>
<dbReference type="InterPro" id="IPR010930">
    <property type="entry name" value="Flg_bb/hook_C_dom"/>
</dbReference>
<accession>A0ABS2Q873</accession>
<reference evidence="6 7" key="1">
    <citation type="submission" date="2021-01" db="EMBL/GenBank/DDBJ databases">
        <title>Genomic Encyclopedia of Type Strains, Phase IV (KMG-IV): sequencing the most valuable type-strain genomes for metagenomic binning, comparative biology and taxonomic classification.</title>
        <authorList>
            <person name="Goeker M."/>
        </authorList>
    </citation>
    <scope>NUCLEOTIDE SEQUENCE [LARGE SCALE GENOMIC DNA]</scope>
    <source>
        <strain evidence="6 7">DSM 100968</strain>
    </source>
</reference>
<evidence type="ECO:0000313" key="6">
    <source>
        <dbReference type="EMBL" id="MBM7657806.1"/>
    </source>
</evidence>
<evidence type="ECO:0000313" key="7">
    <source>
        <dbReference type="Proteomes" id="UP000823201"/>
    </source>
</evidence>
<feature type="domain" description="Flagellar basal-body/hook protein C-terminal" evidence="4">
    <location>
        <begin position="221"/>
        <end position="265"/>
    </location>
</feature>
<feature type="domain" description="Flagellar basal body rod protein N-terminal" evidence="3">
    <location>
        <begin position="5"/>
        <end position="35"/>
    </location>
</feature>
<dbReference type="RefSeq" id="WP_205006122.1">
    <property type="nucleotide sequence ID" value="NZ_CBCRXA010000006.1"/>
</dbReference>
<evidence type="ECO:0000259" key="3">
    <source>
        <dbReference type="Pfam" id="PF00460"/>
    </source>
</evidence>
<dbReference type="InterPro" id="IPR001444">
    <property type="entry name" value="Flag_bb_rod_N"/>
</dbReference>
<evidence type="ECO:0000256" key="2">
    <source>
        <dbReference type="RuleBase" id="RU362116"/>
    </source>
</evidence>
<comment type="subcellular location">
    <subcellularLocation>
        <location evidence="2">Bacterial flagellum basal body</location>
    </subcellularLocation>
</comment>
<dbReference type="InterPro" id="IPR053967">
    <property type="entry name" value="LlgE_F_G-like_D1"/>
</dbReference>
<comment type="caution">
    <text evidence="6">The sequence shown here is derived from an EMBL/GenBank/DDBJ whole genome shotgun (WGS) entry which is preliminary data.</text>
</comment>
<dbReference type="NCBIfam" id="TIGR03506">
    <property type="entry name" value="FlgEFG_subfam"/>
    <property type="match status" value="1"/>
</dbReference>
<keyword evidence="6" id="KW-0966">Cell projection</keyword>
<dbReference type="PANTHER" id="PTHR30435">
    <property type="entry name" value="FLAGELLAR PROTEIN"/>
    <property type="match status" value="1"/>
</dbReference>
<keyword evidence="2" id="KW-0975">Bacterial flagellum</keyword>
<dbReference type="EMBL" id="JAFBEV010000008">
    <property type="protein sequence ID" value="MBM7657806.1"/>
    <property type="molecule type" value="Genomic_DNA"/>
</dbReference>
<name>A0ABS2Q873_9BACL</name>
<dbReference type="Proteomes" id="UP000823201">
    <property type="component" value="Unassembled WGS sequence"/>
</dbReference>
<dbReference type="InterPro" id="IPR019776">
    <property type="entry name" value="Flagellar_basal_body_rod_CS"/>
</dbReference>
<evidence type="ECO:0000256" key="1">
    <source>
        <dbReference type="ARBA" id="ARBA00009677"/>
    </source>
</evidence>
<dbReference type="Pfam" id="PF00460">
    <property type="entry name" value="Flg_bb_rod"/>
    <property type="match status" value="1"/>
</dbReference>
<evidence type="ECO:0000259" key="5">
    <source>
        <dbReference type="Pfam" id="PF22692"/>
    </source>
</evidence>
<dbReference type="InterPro" id="IPR037925">
    <property type="entry name" value="FlgE/F/G-like"/>
</dbReference>
<dbReference type="InterPro" id="IPR020013">
    <property type="entry name" value="Flagellar_FlgE/F/G"/>
</dbReference>
<feature type="domain" description="Flagellar hook protein FlgE/F/G-like D1" evidence="5">
    <location>
        <begin position="109"/>
        <end position="170"/>
    </location>
</feature>
<keyword evidence="7" id="KW-1185">Reference proteome</keyword>
<keyword evidence="6" id="KW-0282">Flagellum</keyword>
<gene>
    <name evidence="6" type="ORF">JOC27_001256</name>
</gene>
<dbReference type="Pfam" id="PF06429">
    <property type="entry name" value="Flg_bbr_C"/>
    <property type="match status" value="1"/>
</dbReference>
<dbReference type="Pfam" id="PF22692">
    <property type="entry name" value="LlgE_F_G_D1"/>
    <property type="match status" value="1"/>
</dbReference>